<dbReference type="InterPro" id="IPR014044">
    <property type="entry name" value="CAP_dom"/>
</dbReference>
<feature type="domain" description="SCP" evidence="2">
    <location>
        <begin position="263"/>
        <end position="378"/>
    </location>
</feature>
<evidence type="ECO:0000259" key="3">
    <source>
        <dbReference type="Pfam" id="PF14504"/>
    </source>
</evidence>
<sequence length="381" mass="43066">MRNLFNIVVLILLLGGFWYGYGKNIQESGFKAGVGSFASDVRSFINGPEVSTALEKLNTGVNNLMGSLAETLDTASEKETQETEKVKKPAPALEAPSEASFSVSNIEIGDTKDDVEKLAGEAKRKTRNEYGVDWFAYHENYQNFFMVAYDNNNKVVGLYTNQDLISSKEGIKRGTPKETVTAKLGEPVTKLLKGNVYYQIRSDGEYDMFKMDNCYVTIFYDKHENNTVTSIQIIDEKLEKQKSGYFAKASPELKKGFEYQLFDLTNASRVNHDLSVLSWDKRVKVTAQDHSTDMAVNQYFNHTNLEGESPFDRMEDDKIKFRMAGENLAAGQNSSIFAHEGLMNSIGHRENKLQKDFESLGVGVAFDEENKPYYTENYLRK</sequence>
<dbReference type="Pfam" id="PF00188">
    <property type="entry name" value="CAP"/>
    <property type="match status" value="1"/>
</dbReference>
<dbReference type="Gene3D" id="3.40.33.10">
    <property type="entry name" value="CAP"/>
    <property type="match status" value="1"/>
</dbReference>
<protein>
    <submittedName>
        <fullName evidence="4">CAP domain-containing protein</fullName>
    </submittedName>
</protein>
<feature type="compositionally biased region" description="Low complexity" evidence="1">
    <location>
        <begin position="89"/>
        <end position="99"/>
    </location>
</feature>
<evidence type="ECO:0000313" key="4">
    <source>
        <dbReference type="EMBL" id="MDM5452381.1"/>
    </source>
</evidence>
<dbReference type="EMBL" id="JAUCEY010000008">
    <property type="protein sequence ID" value="MDM5452381.1"/>
    <property type="molecule type" value="Genomic_DNA"/>
</dbReference>
<name>A0AAW7IL23_9BACI</name>
<evidence type="ECO:0000313" key="5">
    <source>
        <dbReference type="Proteomes" id="UP001234602"/>
    </source>
</evidence>
<feature type="region of interest" description="Disordered" evidence="1">
    <location>
        <begin position="75"/>
        <end position="99"/>
    </location>
</feature>
<dbReference type="InterPro" id="IPR035940">
    <property type="entry name" value="CAP_sf"/>
</dbReference>
<dbReference type="InterPro" id="IPR029410">
    <property type="entry name" value="CAP_assoc"/>
</dbReference>
<dbReference type="PANTHER" id="PTHR31157">
    <property type="entry name" value="SCP DOMAIN-CONTAINING PROTEIN"/>
    <property type="match status" value="1"/>
</dbReference>
<dbReference type="Proteomes" id="UP001234602">
    <property type="component" value="Unassembled WGS sequence"/>
</dbReference>
<evidence type="ECO:0000259" key="2">
    <source>
        <dbReference type="Pfam" id="PF00188"/>
    </source>
</evidence>
<reference evidence="4" key="1">
    <citation type="submission" date="2023-06" db="EMBL/GenBank/DDBJ databases">
        <title>Comparative genomics of Bacillaceae isolates and their secondary metabolite potential.</title>
        <authorList>
            <person name="Song L."/>
            <person name="Nielsen L.J."/>
            <person name="Mohite O."/>
            <person name="Xu X."/>
            <person name="Weber T."/>
            <person name="Kovacs A.T."/>
        </authorList>
    </citation>
    <scope>NUCLEOTIDE SEQUENCE</scope>
    <source>
        <strain evidence="4">D8_B_37</strain>
    </source>
</reference>
<organism evidence="4 5">
    <name type="scientific">Peribacillus simplex</name>
    <dbReference type="NCBI Taxonomy" id="1478"/>
    <lineage>
        <taxon>Bacteria</taxon>
        <taxon>Bacillati</taxon>
        <taxon>Bacillota</taxon>
        <taxon>Bacilli</taxon>
        <taxon>Bacillales</taxon>
        <taxon>Bacillaceae</taxon>
        <taxon>Peribacillus</taxon>
    </lineage>
</organism>
<proteinExistence type="predicted"/>
<dbReference type="RefSeq" id="WP_289319855.1">
    <property type="nucleotide sequence ID" value="NZ_JAUCEY010000008.1"/>
</dbReference>
<dbReference type="Pfam" id="PF14504">
    <property type="entry name" value="CAP_assoc_N"/>
    <property type="match status" value="1"/>
</dbReference>
<comment type="caution">
    <text evidence="4">The sequence shown here is derived from an EMBL/GenBank/DDBJ whole genome shotgun (WGS) entry which is preliminary data.</text>
</comment>
<dbReference type="SUPFAM" id="SSF55797">
    <property type="entry name" value="PR-1-like"/>
    <property type="match status" value="1"/>
</dbReference>
<accession>A0AAW7IL23</accession>
<dbReference type="AlphaFoldDB" id="A0AAW7IL23"/>
<dbReference type="PANTHER" id="PTHR31157:SF1">
    <property type="entry name" value="SCP DOMAIN-CONTAINING PROTEIN"/>
    <property type="match status" value="1"/>
</dbReference>
<dbReference type="CDD" id="cd05379">
    <property type="entry name" value="CAP_bacterial"/>
    <property type="match status" value="1"/>
</dbReference>
<feature type="domain" description="CAP-associated" evidence="3">
    <location>
        <begin position="108"/>
        <end position="245"/>
    </location>
</feature>
<feature type="compositionally biased region" description="Basic and acidic residues" evidence="1">
    <location>
        <begin position="75"/>
        <end position="87"/>
    </location>
</feature>
<evidence type="ECO:0000256" key="1">
    <source>
        <dbReference type="SAM" id="MobiDB-lite"/>
    </source>
</evidence>
<gene>
    <name evidence="4" type="ORF">QUF89_09320</name>
</gene>